<protein>
    <submittedName>
        <fullName evidence="1">Uncharacterized protein</fullName>
    </submittedName>
</protein>
<gene>
    <name evidence="1" type="ORF">E9232_006359</name>
</gene>
<accession>A0ABU1JYV1</accession>
<evidence type="ECO:0000313" key="1">
    <source>
        <dbReference type="EMBL" id="MDR6293806.1"/>
    </source>
</evidence>
<evidence type="ECO:0000313" key="2">
    <source>
        <dbReference type="Proteomes" id="UP001262410"/>
    </source>
</evidence>
<reference evidence="1 2" key="1">
    <citation type="submission" date="2023-07" db="EMBL/GenBank/DDBJ databases">
        <title>Sorghum-associated microbial communities from plants grown in Nebraska, USA.</title>
        <authorList>
            <person name="Schachtman D."/>
        </authorList>
    </citation>
    <scope>NUCLEOTIDE SEQUENCE [LARGE SCALE GENOMIC DNA]</scope>
    <source>
        <strain evidence="1 2">584</strain>
    </source>
</reference>
<dbReference type="RefSeq" id="WP_309801072.1">
    <property type="nucleotide sequence ID" value="NZ_JAVDPW010000014.1"/>
</dbReference>
<comment type="caution">
    <text evidence="1">The sequence shown here is derived from an EMBL/GenBank/DDBJ whole genome shotgun (WGS) entry which is preliminary data.</text>
</comment>
<keyword evidence="2" id="KW-1185">Reference proteome</keyword>
<proteinExistence type="predicted"/>
<sequence>MKMQHHHIGLTAAVFLLTSAATSGARADAPGVYDRGYAAEQQRIERAAEAACRRGNIAARLDCKDRQRQEMERDNPRILGTDAYCQANYSSLGNAALRSEAAELARLRPRARYLGFSGAGQMGRGQLFVETIEFEYRCVHDILARRGVRIGVDLPGGHIADPDVCREVNCRAGQRPAAPSGGPLDGATDVLRQFNSLFE</sequence>
<organism evidence="1 2">
    <name type="scientific">Inquilinus ginsengisoli</name>
    <dbReference type="NCBI Taxonomy" id="363840"/>
    <lineage>
        <taxon>Bacteria</taxon>
        <taxon>Pseudomonadati</taxon>
        <taxon>Pseudomonadota</taxon>
        <taxon>Alphaproteobacteria</taxon>
        <taxon>Rhodospirillales</taxon>
        <taxon>Rhodospirillaceae</taxon>
        <taxon>Inquilinus</taxon>
    </lineage>
</organism>
<name>A0ABU1JYV1_9PROT</name>
<dbReference type="Proteomes" id="UP001262410">
    <property type="component" value="Unassembled WGS sequence"/>
</dbReference>
<dbReference type="EMBL" id="JAVDPW010000014">
    <property type="protein sequence ID" value="MDR6293806.1"/>
    <property type="molecule type" value="Genomic_DNA"/>
</dbReference>